<comment type="caution">
    <text evidence="2">The sequence shown here is derived from an EMBL/GenBank/DDBJ whole genome shotgun (WGS) entry which is preliminary data.</text>
</comment>
<dbReference type="EMBL" id="QGMK01000045">
    <property type="protein sequence ID" value="TVY84916.1"/>
    <property type="molecule type" value="Genomic_DNA"/>
</dbReference>
<dbReference type="OrthoDB" id="1577640at2759"/>
<keyword evidence="3" id="KW-1185">Reference proteome</keyword>
<sequence>MVAPSPPSFPNNTKKAGPAQPMNSGNRSMSTTPDPYRSTYSEPTAVQESVPLQMWREEQSSSERFRLGLPRSNQEEHLLQLPSEKRGFVHPTLSLEQTLESRGRSSSTSGTKATRADTGSKIKNVRLDSNVGKRKSEILTEINYHLSDIEEGHVVVKFLLKWSPTNFMTRHFGTCSSGKSVGSVIVLSGTSRFAQATTCEEYLQTYWPTTYSSLLTCLQHVLERKTFFTEGDGVQIACRLDGDDGLVVYAAGIGEKVVEIAQQLSWLGAALQYPPNAELNNCQANFQRASKGVMPIFEIGFQMKSLDRNGSSCWHSLFPSSVIAKGFPIAQRGQEVGLEISLEMMAALTGVRHAVEYKGGIILKSFSCAFLPVKRYQDSIQWHYIEGDENERLSYGIVVAEYPHRALVKDGVDVESLKHTRAFVGWWGITETHLGGENVNYNNIDYSAATPANRTKNISDVTIGFSQIITSSAKFSLGGREKVHFERKGRYQNIVRSAAKSPIVLYDFDAKRGWLVPSTGVLLHIARTMHHRDPYQNNGKNVNFPLADLSISHHQAAEKVMLEQADFQLGAPERPGDQAYCLSDTIRDIWSYLEGLRDENADQTSAPSVEIRGTLRDIVRGWEFMDIVDRTSPFRLKETYLEKSCGGWTNLARDIDALVLFGSGFEDIIRPKITAGLCHSWKFVPKDRDYLTASVPMMNHLFDRAGSKLSRRHLTSTHLRWHRGDQLWEHCDRPKQFSCNCSRLQQLIYEGLTDFGDVREPGTLEEEGSVIFGQDRDPVVAAAFRLQHPEPKEKRKLFSLPNSALPSIESALPYRNVIAKDKAQLDSSLAVSASLTPDNPTASPRPEASVQKAQITGLPQPSKQSNSDDDISSTAKHTLRIAAEHALDPAIPAAAVEVTTTSFFTAVVVTQGLLGEHGDFDAEVVELGVEVEVEVERGGGWLRFGALVVVEVILGLDVVLVVEDFEEDVLEDLDEVKLGLQPPVMEGTALMPLDIGTMFVPQLAACARRMLALSWSYTTIDH</sequence>
<accession>A0A8T9CIA2</accession>
<feature type="region of interest" description="Disordered" evidence="1">
    <location>
        <begin position="1"/>
        <end position="52"/>
    </location>
</feature>
<feature type="compositionally biased region" description="Polar residues" evidence="1">
    <location>
        <begin position="21"/>
        <end position="47"/>
    </location>
</feature>
<feature type="region of interest" description="Disordered" evidence="1">
    <location>
        <begin position="833"/>
        <end position="873"/>
    </location>
</feature>
<name>A0A8T9CIA2_9HELO</name>
<dbReference type="Proteomes" id="UP000469558">
    <property type="component" value="Unassembled WGS sequence"/>
</dbReference>
<dbReference type="AlphaFoldDB" id="A0A8T9CIA2"/>
<protein>
    <submittedName>
        <fullName evidence="2">Uncharacterized protein</fullName>
    </submittedName>
</protein>
<feature type="compositionally biased region" description="Polar residues" evidence="1">
    <location>
        <begin position="833"/>
        <end position="842"/>
    </location>
</feature>
<evidence type="ECO:0000313" key="2">
    <source>
        <dbReference type="EMBL" id="TVY84916.1"/>
    </source>
</evidence>
<organism evidence="2 3">
    <name type="scientific">Lachnellula suecica</name>
    <dbReference type="NCBI Taxonomy" id="602035"/>
    <lineage>
        <taxon>Eukaryota</taxon>
        <taxon>Fungi</taxon>
        <taxon>Dikarya</taxon>
        <taxon>Ascomycota</taxon>
        <taxon>Pezizomycotina</taxon>
        <taxon>Leotiomycetes</taxon>
        <taxon>Helotiales</taxon>
        <taxon>Lachnaceae</taxon>
        <taxon>Lachnellula</taxon>
    </lineage>
</organism>
<evidence type="ECO:0000256" key="1">
    <source>
        <dbReference type="SAM" id="MobiDB-lite"/>
    </source>
</evidence>
<feature type="compositionally biased region" description="Polar residues" evidence="1">
    <location>
        <begin position="851"/>
        <end position="865"/>
    </location>
</feature>
<feature type="region of interest" description="Disordered" evidence="1">
    <location>
        <begin position="94"/>
        <end position="121"/>
    </location>
</feature>
<reference evidence="2 3" key="1">
    <citation type="submission" date="2018-05" db="EMBL/GenBank/DDBJ databases">
        <title>Genome sequencing and assembly of the regulated plant pathogen Lachnellula willkommii and related sister species for the development of diagnostic species identification markers.</title>
        <authorList>
            <person name="Giroux E."/>
            <person name="Bilodeau G."/>
        </authorList>
    </citation>
    <scope>NUCLEOTIDE SEQUENCE [LARGE SCALE GENOMIC DNA]</scope>
    <source>
        <strain evidence="2 3">CBS 268.59</strain>
    </source>
</reference>
<evidence type="ECO:0000313" key="3">
    <source>
        <dbReference type="Proteomes" id="UP000469558"/>
    </source>
</evidence>
<gene>
    <name evidence="2" type="ORF">LSUE1_G001846</name>
</gene>
<proteinExistence type="predicted"/>